<keyword evidence="6" id="KW-0862">Zinc</keyword>
<evidence type="ECO:0000313" key="12">
    <source>
        <dbReference type="Proteomes" id="UP000177925"/>
    </source>
</evidence>
<protein>
    <recommendedName>
        <fullName evidence="10">Purine nucleoside phosphorylase</fullName>
    </recommendedName>
</protein>
<keyword evidence="3" id="KW-0808">Transferase</keyword>
<dbReference type="Gene3D" id="3.60.140.10">
    <property type="entry name" value="CNF1/YfiH-like putative cysteine hydrolases"/>
    <property type="match status" value="1"/>
</dbReference>
<keyword evidence="5" id="KW-0378">Hydrolase</keyword>
<sequence length="246" mass="26125">MTGELTFIFPDWPAPTHVRAVSTTRAGGVSRGPYASFNLGDHVGDDPVAVARNRELLREALALPAEPVWLRQVHGTRVIDTARGDAHGEADGAWSAQPGVVCAVLTADCLPVLLCDRTGTRVAAVHAGWRGLAAGVIEQGVHALGVAPEELLAWLGPAIGPRAFEVGPEVRAAFVQHDAAAAGAFVPSHDGRYLADIYALARLRLSALGVTRIEGGGFCTVTDRDRFFSFRRDGSCGRMATLIWLE</sequence>
<dbReference type="AlphaFoldDB" id="A0A1F6TFG0"/>
<evidence type="ECO:0000313" key="11">
    <source>
        <dbReference type="EMBL" id="OGI43867.1"/>
    </source>
</evidence>
<dbReference type="GO" id="GO:0005507">
    <property type="term" value="F:copper ion binding"/>
    <property type="evidence" value="ECO:0007669"/>
    <property type="project" value="TreeGrafter"/>
</dbReference>
<dbReference type="GO" id="GO:0017061">
    <property type="term" value="F:S-methyl-5-thioadenosine phosphorylase activity"/>
    <property type="evidence" value="ECO:0007669"/>
    <property type="project" value="UniProtKB-EC"/>
</dbReference>
<name>A0A1F6TFG0_9PROT</name>
<accession>A0A1F6TFG0</accession>
<comment type="catalytic activity">
    <reaction evidence="7">
        <text>adenosine + H2O + H(+) = inosine + NH4(+)</text>
        <dbReference type="Rhea" id="RHEA:24408"/>
        <dbReference type="ChEBI" id="CHEBI:15377"/>
        <dbReference type="ChEBI" id="CHEBI:15378"/>
        <dbReference type="ChEBI" id="CHEBI:16335"/>
        <dbReference type="ChEBI" id="CHEBI:17596"/>
        <dbReference type="ChEBI" id="CHEBI:28938"/>
        <dbReference type="EC" id="3.5.4.4"/>
    </reaction>
    <physiologicalReaction direction="left-to-right" evidence="7">
        <dbReference type="Rhea" id="RHEA:24409"/>
    </physiologicalReaction>
</comment>
<gene>
    <name evidence="11" type="ORF">A2150_02460</name>
</gene>
<evidence type="ECO:0000256" key="4">
    <source>
        <dbReference type="ARBA" id="ARBA00022723"/>
    </source>
</evidence>
<proteinExistence type="inferred from homology"/>
<evidence type="ECO:0000256" key="10">
    <source>
        <dbReference type="RuleBase" id="RU361274"/>
    </source>
</evidence>
<dbReference type="STRING" id="1817758.A2150_02460"/>
<evidence type="ECO:0000256" key="5">
    <source>
        <dbReference type="ARBA" id="ARBA00022801"/>
    </source>
</evidence>
<keyword evidence="4" id="KW-0479">Metal-binding</keyword>
<evidence type="ECO:0000256" key="3">
    <source>
        <dbReference type="ARBA" id="ARBA00022679"/>
    </source>
</evidence>
<comment type="catalytic activity">
    <reaction evidence="1">
        <text>inosine + phosphate = alpha-D-ribose 1-phosphate + hypoxanthine</text>
        <dbReference type="Rhea" id="RHEA:27646"/>
        <dbReference type="ChEBI" id="CHEBI:17368"/>
        <dbReference type="ChEBI" id="CHEBI:17596"/>
        <dbReference type="ChEBI" id="CHEBI:43474"/>
        <dbReference type="ChEBI" id="CHEBI:57720"/>
        <dbReference type="EC" id="2.4.2.1"/>
    </reaction>
    <physiologicalReaction direction="left-to-right" evidence="1">
        <dbReference type="Rhea" id="RHEA:27647"/>
    </physiologicalReaction>
</comment>
<dbReference type="Pfam" id="PF02578">
    <property type="entry name" value="Cu-oxidase_4"/>
    <property type="match status" value="1"/>
</dbReference>
<dbReference type="PANTHER" id="PTHR30616">
    <property type="entry name" value="UNCHARACTERIZED PROTEIN YFIH"/>
    <property type="match status" value="1"/>
</dbReference>
<dbReference type="InterPro" id="IPR011324">
    <property type="entry name" value="Cytotoxic_necrot_fac-like_cat"/>
</dbReference>
<dbReference type="SUPFAM" id="SSF64438">
    <property type="entry name" value="CNF1/YfiH-like putative cysteine hydrolases"/>
    <property type="match status" value="1"/>
</dbReference>
<comment type="similarity">
    <text evidence="2 10">Belongs to the purine nucleoside phosphorylase YfiH/LACC1 family.</text>
</comment>
<evidence type="ECO:0000256" key="8">
    <source>
        <dbReference type="ARBA" id="ARBA00048968"/>
    </source>
</evidence>
<dbReference type="CDD" id="cd16833">
    <property type="entry name" value="YfiH"/>
    <property type="match status" value="1"/>
</dbReference>
<organism evidence="11 12">
    <name type="scientific">Candidatus Muproteobacteria bacterium RBG_16_64_11</name>
    <dbReference type="NCBI Taxonomy" id="1817758"/>
    <lineage>
        <taxon>Bacteria</taxon>
        <taxon>Pseudomonadati</taxon>
        <taxon>Pseudomonadota</taxon>
        <taxon>Candidatus Muproteobacteria</taxon>
    </lineage>
</organism>
<evidence type="ECO:0000256" key="1">
    <source>
        <dbReference type="ARBA" id="ARBA00000553"/>
    </source>
</evidence>
<dbReference type="Proteomes" id="UP000177925">
    <property type="component" value="Unassembled WGS sequence"/>
</dbReference>
<dbReference type="InterPro" id="IPR003730">
    <property type="entry name" value="Cu_polyphenol_OxRdtase"/>
</dbReference>
<evidence type="ECO:0000256" key="2">
    <source>
        <dbReference type="ARBA" id="ARBA00007353"/>
    </source>
</evidence>
<comment type="catalytic activity">
    <reaction evidence="9">
        <text>S-methyl-5'-thioadenosine + phosphate = 5-(methylsulfanyl)-alpha-D-ribose 1-phosphate + adenine</text>
        <dbReference type="Rhea" id="RHEA:11852"/>
        <dbReference type="ChEBI" id="CHEBI:16708"/>
        <dbReference type="ChEBI" id="CHEBI:17509"/>
        <dbReference type="ChEBI" id="CHEBI:43474"/>
        <dbReference type="ChEBI" id="CHEBI:58533"/>
        <dbReference type="EC" id="2.4.2.28"/>
    </reaction>
    <physiologicalReaction direction="left-to-right" evidence="9">
        <dbReference type="Rhea" id="RHEA:11853"/>
    </physiologicalReaction>
</comment>
<dbReference type="NCBIfam" id="TIGR00726">
    <property type="entry name" value="peptidoglycan editing factor PgeF"/>
    <property type="match status" value="1"/>
</dbReference>
<dbReference type="EMBL" id="MFSS01000035">
    <property type="protein sequence ID" value="OGI43867.1"/>
    <property type="molecule type" value="Genomic_DNA"/>
</dbReference>
<evidence type="ECO:0000256" key="6">
    <source>
        <dbReference type="ARBA" id="ARBA00022833"/>
    </source>
</evidence>
<reference evidence="11 12" key="1">
    <citation type="journal article" date="2016" name="Nat. Commun.">
        <title>Thousands of microbial genomes shed light on interconnected biogeochemical processes in an aquifer system.</title>
        <authorList>
            <person name="Anantharaman K."/>
            <person name="Brown C.T."/>
            <person name="Hug L.A."/>
            <person name="Sharon I."/>
            <person name="Castelle C.J."/>
            <person name="Probst A.J."/>
            <person name="Thomas B.C."/>
            <person name="Singh A."/>
            <person name="Wilkins M.J."/>
            <person name="Karaoz U."/>
            <person name="Brodie E.L."/>
            <person name="Williams K.H."/>
            <person name="Hubbard S.S."/>
            <person name="Banfield J.F."/>
        </authorList>
    </citation>
    <scope>NUCLEOTIDE SEQUENCE [LARGE SCALE GENOMIC DNA]</scope>
</reference>
<dbReference type="PANTHER" id="PTHR30616:SF2">
    <property type="entry name" value="PURINE NUCLEOSIDE PHOSPHORYLASE LACC1"/>
    <property type="match status" value="1"/>
</dbReference>
<comment type="catalytic activity">
    <reaction evidence="8">
        <text>adenosine + phosphate = alpha-D-ribose 1-phosphate + adenine</text>
        <dbReference type="Rhea" id="RHEA:27642"/>
        <dbReference type="ChEBI" id="CHEBI:16335"/>
        <dbReference type="ChEBI" id="CHEBI:16708"/>
        <dbReference type="ChEBI" id="CHEBI:43474"/>
        <dbReference type="ChEBI" id="CHEBI:57720"/>
        <dbReference type="EC" id="2.4.2.1"/>
    </reaction>
    <physiologicalReaction direction="left-to-right" evidence="8">
        <dbReference type="Rhea" id="RHEA:27643"/>
    </physiologicalReaction>
</comment>
<dbReference type="GO" id="GO:0016787">
    <property type="term" value="F:hydrolase activity"/>
    <property type="evidence" value="ECO:0007669"/>
    <property type="project" value="UniProtKB-KW"/>
</dbReference>
<evidence type="ECO:0000256" key="9">
    <source>
        <dbReference type="ARBA" id="ARBA00049893"/>
    </source>
</evidence>
<evidence type="ECO:0000256" key="7">
    <source>
        <dbReference type="ARBA" id="ARBA00047989"/>
    </source>
</evidence>
<dbReference type="InterPro" id="IPR038371">
    <property type="entry name" value="Cu_polyphenol_OxRdtase_sf"/>
</dbReference>
<comment type="caution">
    <text evidence="11">The sequence shown here is derived from an EMBL/GenBank/DDBJ whole genome shotgun (WGS) entry which is preliminary data.</text>
</comment>